<protein>
    <recommendedName>
        <fullName evidence="3">Antibiotic biosynthesis monooxygenase</fullName>
    </recommendedName>
</protein>
<evidence type="ECO:0000313" key="1">
    <source>
        <dbReference type="EMBL" id="MBM2619353.1"/>
    </source>
</evidence>
<dbReference type="RefSeq" id="WP_203379348.1">
    <property type="nucleotide sequence ID" value="NZ_JAENHP010000010.1"/>
</dbReference>
<evidence type="ECO:0000313" key="2">
    <source>
        <dbReference type="Proteomes" id="UP000632138"/>
    </source>
</evidence>
<organism evidence="1 2">
    <name type="scientific">Paractinoplanes ovalisporus</name>
    <dbReference type="NCBI Taxonomy" id="2810368"/>
    <lineage>
        <taxon>Bacteria</taxon>
        <taxon>Bacillati</taxon>
        <taxon>Actinomycetota</taxon>
        <taxon>Actinomycetes</taxon>
        <taxon>Micromonosporales</taxon>
        <taxon>Micromonosporaceae</taxon>
        <taxon>Paractinoplanes</taxon>
    </lineage>
</organism>
<dbReference type="SUPFAM" id="SSF54909">
    <property type="entry name" value="Dimeric alpha+beta barrel"/>
    <property type="match status" value="1"/>
</dbReference>
<gene>
    <name evidence="1" type="ORF">JIG36_27755</name>
</gene>
<comment type="caution">
    <text evidence="1">The sequence shown here is derived from an EMBL/GenBank/DDBJ whole genome shotgun (WGS) entry which is preliminary data.</text>
</comment>
<name>A0ABS2AHR8_9ACTN</name>
<proteinExistence type="predicted"/>
<dbReference type="InterPro" id="IPR011008">
    <property type="entry name" value="Dimeric_a/b-barrel"/>
</dbReference>
<evidence type="ECO:0008006" key="3">
    <source>
        <dbReference type="Google" id="ProtNLM"/>
    </source>
</evidence>
<sequence length="234" mass="25862">MTDNELILRSTTEAHVERLKLGEPTAEHAGPVPPQLPNRVPTRTAEQTLALPAVIDMARRRTRTEGFRGAVVLASRDHNRITVYSQYDAGARPPAPVAGAVEEAGIPVRTLDRRTYDLVWRAGHEDPTIVSLRRSPLVHFGLFTVLDNQADALLAKIEASAPASLVTPGLRTINFHRSHDAQRMINFGTWSTFDEMHVLLDQPGFTPGEKYHHGLAVFENDYFDVIDVVTGSDA</sequence>
<reference evidence="1 2" key="1">
    <citation type="submission" date="2021-01" db="EMBL/GenBank/DDBJ databases">
        <title>Actinoplanes sp. nov. LDG1-06 isolated from lichen.</title>
        <authorList>
            <person name="Saeng-In P."/>
            <person name="Phongsopitanun W."/>
            <person name="Kanchanasin P."/>
            <person name="Yuki M."/>
            <person name="Kudo T."/>
            <person name="Ohkuma M."/>
            <person name="Tanasupawat S."/>
        </authorList>
    </citation>
    <scope>NUCLEOTIDE SEQUENCE [LARGE SCALE GENOMIC DNA]</scope>
    <source>
        <strain evidence="1 2">LDG1-06</strain>
    </source>
</reference>
<dbReference type="Proteomes" id="UP000632138">
    <property type="component" value="Unassembled WGS sequence"/>
</dbReference>
<accession>A0ABS2AHR8</accession>
<keyword evidence="2" id="KW-1185">Reference proteome</keyword>
<dbReference type="EMBL" id="JAENHP010000010">
    <property type="protein sequence ID" value="MBM2619353.1"/>
    <property type="molecule type" value="Genomic_DNA"/>
</dbReference>